<reference evidence="2 3" key="1">
    <citation type="submission" date="2014-01" db="EMBL/GenBank/DDBJ databases">
        <authorList>
            <person name="Dobos K."/>
            <person name="Lenaerts A."/>
            <person name="Ordway D."/>
            <person name="DeGroote M.A."/>
            <person name="Parker T."/>
            <person name="Sizemore C."/>
            <person name="Tallon L.J."/>
            <person name="Sadzewicz L.K."/>
            <person name="Sengamalay N."/>
            <person name="Fraser C.M."/>
            <person name="Hine E."/>
            <person name="Shefchek K.A."/>
            <person name="Das S.P."/>
            <person name="Tettelin H."/>
        </authorList>
    </citation>
    <scope>NUCLEOTIDE SEQUENCE [LARGE SCALE GENOMIC DNA]</scope>
    <source>
        <strain evidence="2 3">Harvey</strain>
    </source>
</reference>
<dbReference type="Proteomes" id="UP000020681">
    <property type="component" value="Unassembled WGS sequence"/>
</dbReference>
<feature type="region of interest" description="Disordered" evidence="1">
    <location>
        <begin position="1"/>
        <end position="27"/>
    </location>
</feature>
<name>A0ABN0QM33_MYCUL</name>
<keyword evidence="3" id="KW-1185">Reference proteome</keyword>
<feature type="compositionally biased region" description="Polar residues" evidence="1">
    <location>
        <begin position="1"/>
        <end position="25"/>
    </location>
</feature>
<protein>
    <submittedName>
        <fullName evidence="2">Uncharacterized protein</fullName>
    </submittedName>
</protein>
<dbReference type="EMBL" id="JAOL01000189">
    <property type="protein sequence ID" value="EUA85743.1"/>
    <property type="molecule type" value="Genomic_DNA"/>
</dbReference>
<organism evidence="2 3">
    <name type="scientific">Mycobacterium ulcerans str. Harvey</name>
    <dbReference type="NCBI Taxonomy" id="1299332"/>
    <lineage>
        <taxon>Bacteria</taxon>
        <taxon>Bacillati</taxon>
        <taxon>Actinomycetota</taxon>
        <taxon>Actinomycetes</taxon>
        <taxon>Mycobacteriales</taxon>
        <taxon>Mycobacteriaceae</taxon>
        <taxon>Mycobacterium</taxon>
        <taxon>Mycobacterium ulcerans group</taxon>
    </lineage>
</organism>
<evidence type="ECO:0000313" key="3">
    <source>
        <dbReference type="Proteomes" id="UP000020681"/>
    </source>
</evidence>
<comment type="caution">
    <text evidence="2">The sequence shown here is derived from an EMBL/GenBank/DDBJ whole genome shotgun (WGS) entry which is preliminary data.</text>
</comment>
<gene>
    <name evidence="2" type="ORF">I551_7864</name>
</gene>
<evidence type="ECO:0000313" key="2">
    <source>
        <dbReference type="EMBL" id="EUA85743.1"/>
    </source>
</evidence>
<evidence type="ECO:0000256" key="1">
    <source>
        <dbReference type="SAM" id="MobiDB-lite"/>
    </source>
</evidence>
<accession>A0ABN0QM33</accession>
<feature type="region of interest" description="Disordered" evidence="1">
    <location>
        <begin position="147"/>
        <end position="170"/>
    </location>
</feature>
<sequence length="278" mass="29186">MRRTGSSTTAACSCQRGNGSNGSRSKCTRRPLCQRSGGVTPSGAPSAAPFRPIARLVVWATDCTTGPASSTTGLASVCKTPAASAAVCTPARTICTAPPVTPATRLATGLTTPGIFMRHPSITCTAPILLASYQPVHTDPRVCGPLVRRPRIDSRGSGATTLGRREPMEPTRCSLRPAWHSGSIVPRRCDRGPQINSRLPRFAGNRRLGPKAAQWSASTVRGCCGRVRHVHGICAAGHAHRQSPGGGWIPQKCDTRIAAQGCRTAIFGWKTGLTEFGG</sequence>
<proteinExistence type="predicted"/>